<feature type="domain" description="Large ribosomal subunit protein bL12 C-terminal" evidence="3">
    <location>
        <begin position="144"/>
        <end position="214"/>
    </location>
</feature>
<dbReference type="PANTHER" id="PTHR45987:SF4">
    <property type="entry name" value="LARGE RIBOSOMAL SUBUNIT PROTEIN BL12M"/>
    <property type="match status" value="1"/>
</dbReference>
<reference evidence="4 5" key="1">
    <citation type="submission" date="2016-11" db="EMBL/GenBank/DDBJ databases">
        <title>The macronuclear genome of Stentor coeruleus: a giant cell with tiny introns.</title>
        <authorList>
            <person name="Slabodnick M."/>
            <person name="Ruby J.G."/>
            <person name="Reiff S.B."/>
            <person name="Swart E.C."/>
            <person name="Gosai S."/>
            <person name="Prabakaran S."/>
            <person name="Witkowska E."/>
            <person name="Larue G.E."/>
            <person name="Fisher S."/>
            <person name="Freeman R.M."/>
            <person name="Gunawardena J."/>
            <person name="Chu W."/>
            <person name="Stover N.A."/>
            <person name="Gregory B.D."/>
            <person name="Nowacki M."/>
            <person name="Derisi J."/>
            <person name="Roy S.W."/>
            <person name="Marshall W.F."/>
            <person name="Sood P."/>
        </authorList>
    </citation>
    <scope>NUCLEOTIDE SEQUENCE [LARGE SCALE GENOMIC DNA]</scope>
    <source>
        <strain evidence="4">WM001</strain>
    </source>
</reference>
<dbReference type="GO" id="GO:0005840">
    <property type="term" value="C:ribosome"/>
    <property type="evidence" value="ECO:0007669"/>
    <property type="project" value="UniProtKB-KW"/>
</dbReference>
<dbReference type="OrthoDB" id="250175at2759"/>
<dbReference type="InterPro" id="IPR014719">
    <property type="entry name" value="Ribosomal_bL12_C/ClpS-like"/>
</dbReference>
<evidence type="ECO:0000256" key="1">
    <source>
        <dbReference type="ARBA" id="ARBA00022980"/>
    </source>
</evidence>
<dbReference type="GO" id="GO:1990904">
    <property type="term" value="C:ribonucleoprotein complex"/>
    <property type="evidence" value="ECO:0007669"/>
    <property type="project" value="UniProtKB-KW"/>
</dbReference>
<evidence type="ECO:0000313" key="4">
    <source>
        <dbReference type="EMBL" id="OMJ91074.1"/>
    </source>
</evidence>
<gene>
    <name evidence="4" type="ORF">SteCoe_6432</name>
</gene>
<protein>
    <recommendedName>
        <fullName evidence="3">Large ribosomal subunit protein bL12 C-terminal domain-containing protein</fullName>
    </recommendedName>
</protein>
<dbReference type="GO" id="GO:0006412">
    <property type="term" value="P:translation"/>
    <property type="evidence" value="ECO:0007669"/>
    <property type="project" value="InterPro"/>
</dbReference>
<dbReference type="AlphaFoldDB" id="A0A1R2CPZ5"/>
<accession>A0A1R2CPZ5</accession>
<dbReference type="Pfam" id="PF00542">
    <property type="entry name" value="Ribosomal_L12"/>
    <property type="match status" value="1"/>
</dbReference>
<keyword evidence="2" id="KW-0687">Ribonucleoprotein</keyword>
<dbReference type="InterPro" id="IPR000206">
    <property type="entry name" value="Ribosomal_bL12"/>
</dbReference>
<sequence>MIVLKRWLSKAEGLAVWKSAMDLKIEKASEKLSTFQNHRVNVLAEAIISLTPEEKAYLWQAYRDTQIECLGLDPAMFSDFFPKIEENNEFDLSSIALPQHSPAGLVKKVLKGEKVNLSSGKKVDKVDKEKKEEKKEPVKVKTNFDLILKGFTTEGKVKVIKEVKNMMGLGLKEAKEKVESSIATPLVVFKNATPDKAQELLKLFKDMGADVELK</sequence>
<dbReference type="CDD" id="cd00387">
    <property type="entry name" value="Ribosomal_L7_L12"/>
    <property type="match status" value="1"/>
</dbReference>
<organism evidence="4 5">
    <name type="scientific">Stentor coeruleus</name>
    <dbReference type="NCBI Taxonomy" id="5963"/>
    <lineage>
        <taxon>Eukaryota</taxon>
        <taxon>Sar</taxon>
        <taxon>Alveolata</taxon>
        <taxon>Ciliophora</taxon>
        <taxon>Postciliodesmatophora</taxon>
        <taxon>Heterotrichea</taxon>
        <taxon>Heterotrichida</taxon>
        <taxon>Stentoridae</taxon>
        <taxon>Stentor</taxon>
    </lineage>
</organism>
<dbReference type="InterPro" id="IPR013823">
    <property type="entry name" value="Ribosomal_bL12_C"/>
</dbReference>
<proteinExistence type="predicted"/>
<dbReference type="GO" id="GO:0003735">
    <property type="term" value="F:structural constituent of ribosome"/>
    <property type="evidence" value="ECO:0007669"/>
    <property type="project" value="InterPro"/>
</dbReference>
<evidence type="ECO:0000313" key="5">
    <source>
        <dbReference type="Proteomes" id="UP000187209"/>
    </source>
</evidence>
<keyword evidence="5" id="KW-1185">Reference proteome</keyword>
<comment type="caution">
    <text evidence="4">The sequence shown here is derived from an EMBL/GenBank/DDBJ whole genome shotgun (WGS) entry which is preliminary data.</text>
</comment>
<dbReference type="EMBL" id="MPUH01000089">
    <property type="protein sequence ID" value="OMJ91074.1"/>
    <property type="molecule type" value="Genomic_DNA"/>
</dbReference>
<keyword evidence="1" id="KW-0689">Ribosomal protein</keyword>
<dbReference type="Proteomes" id="UP000187209">
    <property type="component" value="Unassembled WGS sequence"/>
</dbReference>
<dbReference type="PANTHER" id="PTHR45987">
    <property type="entry name" value="39S RIBOSOMAL PROTEIN L12"/>
    <property type="match status" value="1"/>
</dbReference>
<dbReference type="SUPFAM" id="SSF54736">
    <property type="entry name" value="ClpS-like"/>
    <property type="match status" value="1"/>
</dbReference>
<evidence type="ECO:0000259" key="3">
    <source>
        <dbReference type="Pfam" id="PF00542"/>
    </source>
</evidence>
<dbReference type="GO" id="GO:0003729">
    <property type="term" value="F:mRNA binding"/>
    <property type="evidence" value="ECO:0007669"/>
    <property type="project" value="TreeGrafter"/>
</dbReference>
<dbReference type="Gene3D" id="3.30.1390.10">
    <property type="match status" value="1"/>
</dbReference>
<name>A0A1R2CPZ5_9CILI</name>
<evidence type="ECO:0000256" key="2">
    <source>
        <dbReference type="ARBA" id="ARBA00023274"/>
    </source>
</evidence>